<comment type="function">
    <text evidence="9">Acts as a magnesium transporter.</text>
</comment>
<dbReference type="InterPro" id="IPR006668">
    <property type="entry name" value="Mg_transptr_MgtE_intracell_dom"/>
</dbReference>
<feature type="domain" description="CBS" evidence="10">
    <location>
        <begin position="201"/>
        <end position="257"/>
    </location>
</feature>
<accession>A0A660S7T7</accession>
<keyword evidence="9" id="KW-0479">Metal-binding</keyword>
<proteinExistence type="inferred from homology"/>
<dbReference type="Proteomes" id="UP000282321">
    <property type="component" value="Unassembled WGS sequence"/>
</dbReference>
<dbReference type="InterPro" id="IPR038076">
    <property type="entry name" value="MgtE_N_sf"/>
</dbReference>
<keyword evidence="3 9" id="KW-0813">Transport</keyword>
<evidence type="ECO:0000313" key="12">
    <source>
        <dbReference type="Proteomes" id="UP000282321"/>
    </source>
</evidence>
<dbReference type="NCBIfam" id="TIGR00400">
    <property type="entry name" value="mgtE"/>
    <property type="match status" value="1"/>
</dbReference>
<comment type="caution">
    <text evidence="9">Lacks conserved residue(s) required for the propagation of feature annotation.</text>
</comment>
<dbReference type="SMART" id="SM00924">
    <property type="entry name" value="MgtE_N"/>
    <property type="match status" value="1"/>
</dbReference>
<feature type="transmembrane region" description="Helical" evidence="9">
    <location>
        <begin position="385"/>
        <end position="408"/>
    </location>
</feature>
<feature type="domain" description="CBS" evidence="10">
    <location>
        <begin position="137"/>
        <end position="199"/>
    </location>
</feature>
<dbReference type="EMBL" id="QNBC01000097">
    <property type="protein sequence ID" value="RKX65321.1"/>
    <property type="molecule type" value="Genomic_DNA"/>
</dbReference>
<dbReference type="InterPro" id="IPR000644">
    <property type="entry name" value="CBS_dom"/>
</dbReference>
<dbReference type="Pfam" id="PF00571">
    <property type="entry name" value="CBS"/>
    <property type="match status" value="2"/>
</dbReference>
<keyword evidence="6 9" id="KW-1133">Transmembrane helix</keyword>
<dbReference type="SUPFAM" id="SSF161093">
    <property type="entry name" value="MgtE membrane domain-like"/>
    <property type="match status" value="1"/>
</dbReference>
<comment type="subunit">
    <text evidence="9">Homodimer.</text>
</comment>
<dbReference type="SUPFAM" id="SSF158791">
    <property type="entry name" value="MgtE N-terminal domain-like"/>
    <property type="match status" value="1"/>
</dbReference>
<evidence type="ECO:0000256" key="7">
    <source>
        <dbReference type="ARBA" id="ARBA00023136"/>
    </source>
</evidence>
<evidence type="ECO:0000256" key="5">
    <source>
        <dbReference type="ARBA" id="ARBA00022842"/>
    </source>
</evidence>
<dbReference type="InterPro" id="IPR046342">
    <property type="entry name" value="CBS_dom_sf"/>
</dbReference>
<evidence type="ECO:0000256" key="4">
    <source>
        <dbReference type="ARBA" id="ARBA00022692"/>
    </source>
</evidence>
<dbReference type="GO" id="GO:0046872">
    <property type="term" value="F:metal ion binding"/>
    <property type="evidence" value="ECO:0007669"/>
    <property type="project" value="UniProtKB-KW"/>
</dbReference>
<dbReference type="InterPro" id="IPR036739">
    <property type="entry name" value="SLC41_membr_dom_sf"/>
</dbReference>
<dbReference type="AlphaFoldDB" id="A0A660S7T7"/>
<name>A0A660S7T7_UNCT6</name>
<dbReference type="InterPro" id="IPR006667">
    <property type="entry name" value="SLC41_membr_dom"/>
</dbReference>
<keyword evidence="7 9" id="KW-0472">Membrane</keyword>
<dbReference type="PROSITE" id="PS51371">
    <property type="entry name" value="CBS"/>
    <property type="match status" value="2"/>
</dbReference>
<dbReference type="InterPro" id="IPR006669">
    <property type="entry name" value="MgtE_transporter"/>
</dbReference>
<evidence type="ECO:0000313" key="11">
    <source>
        <dbReference type="EMBL" id="RKX65321.1"/>
    </source>
</evidence>
<dbReference type="Pfam" id="PF01769">
    <property type="entry name" value="MgtE"/>
    <property type="match status" value="1"/>
</dbReference>
<evidence type="ECO:0000259" key="10">
    <source>
        <dbReference type="PROSITE" id="PS51371"/>
    </source>
</evidence>
<dbReference type="CDD" id="cd04606">
    <property type="entry name" value="CBS_pair_Mg_transporter"/>
    <property type="match status" value="1"/>
</dbReference>
<reference evidence="11 12" key="1">
    <citation type="submission" date="2018-06" db="EMBL/GenBank/DDBJ databases">
        <title>Extensive metabolic versatility and redundancy in microbially diverse, dynamic hydrothermal sediments.</title>
        <authorList>
            <person name="Dombrowski N."/>
            <person name="Teske A."/>
            <person name="Baker B.J."/>
        </authorList>
    </citation>
    <scope>NUCLEOTIDE SEQUENCE [LARGE SCALE GENOMIC DNA]</scope>
    <source>
        <strain evidence="11">B35_G9</strain>
    </source>
</reference>
<dbReference type="Gene3D" id="3.10.580.10">
    <property type="entry name" value="CBS-domain"/>
    <property type="match status" value="1"/>
</dbReference>
<evidence type="ECO:0000256" key="9">
    <source>
        <dbReference type="RuleBase" id="RU362011"/>
    </source>
</evidence>
<evidence type="ECO:0000256" key="8">
    <source>
        <dbReference type="PROSITE-ProRule" id="PRU00703"/>
    </source>
</evidence>
<evidence type="ECO:0000256" key="6">
    <source>
        <dbReference type="ARBA" id="ARBA00022989"/>
    </source>
</evidence>
<feature type="transmembrane region" description="Helical" evidence="9">
    <location>
        <begin position="420"/>
        <end position="440"/>
    </location>
</feature>
<dbReference type="Gene3D" id="1.25.60.10">
    <property type="entry name" value="MgtE N-terminal domain-like"/>
    <property type="match status" value="1"/>
</dbReference>
<keyword evidence="5 9" id="KW-0460">Magnesium</keyword>
<dbReference type="SMART" id="SM00116">
    <property type="entry name" value="CBS"/>
    <property type="match status" value="2"/>
</dbReference>
<dbReference type="PANTHER" id="PTHR43773">
    <property type="entry name" value="MAGNESIUM TRANSPORTER MGTE"/>
    <property type="match status" value="1"/>
</dbReference>
<dbReference type="PANTHER" id="PTHR43773:SF1">
    <property type="entry name" value="MAGNESIUM TRANSPORTER MGTE"/>
    <property type="match status" value="1"/>
</dbReference>
<feature type="transmembrane region" description="Helical" evidence="9">
    <location>
        <begin position="359"/>
        <end position="379"/>
    </location>
</feature>
<sequence>MEMRRLLMPEIEEVIRQKDWKTLKGILSELEPVDIAEMLEDIPYPEKVIIFRLLSKEQANETFSHMESDEQEEMLHYFNKSEIKDIINGMDPDDRNDLFDELPAGLVKKYLELLTPDEREIAALLLNYPEHSAGHIMTTDFIELYEDMTADEAINYIRKNAKESETIYINYVIGHHRELVGVVSLKDLILAKPDNLVKEIMDVNPIYVRTMDDQEIVANLMKKYDFLAIPVVDSEGRLVGIVTFDDIMDVIEDENTEDFQRMAAMSPMETPYFSINAVKLAWNRFVWIFVLVILESISGNIIQRYQDILKVVVALSIFIPMITDTGGNAGTQSSTIVIRGLATGDIELKDVFRLILRELLIGFLIAVAIGIVALFRAYFFHVSSMIAITVAIALLITIFVSNLTGAFLPFLFKALKVDPAIAAGPFITTIVDITGLVIYFEVAKRLLHI</sequence>
<organism evidence="11 12">
    <name type="scientific">candidate division TA06 bacterium</name>
    <dbReference type="NCBI Taxonomy" id="2250710"/>
    <lineage>
        <taxon>Bacteria</taxon>
        <taxon>Bacteria division TA06</taxon>
    </lineage>
</organism>
<keyword evidence="4 9" id="KW-0812">Transmembrane</keyword>
<dbReference type="Gene3D" id="1.10.357.20">
    <property type="entry name" value="SLC41 divalent cation transporters, integral membrane domain"/>
    <property type="match status" value="1"/>
</dbReference>
<dbReference type="GO" id="GO:0005886">
    <property type="term" value="C:plasma membrane"/>
    <property type="evidence" value="ECO:0007669"/>
    <property type="project" value="UniProtKB-SubCell"/>
</dbReference>
<keyword evidence="9" id="KW-1003">Cell membrane</keyword>
<comment type="similarity">
    <text evidence="2 9">Belongs to the SLC41A transporter family.</text>
</comment>
<gene>
    <name evidence="11" type="primary">mgtE</name>
    <name evidence="11" type="ORF">DRP44_06595</name>
</gene>
<comment type="subcellular location">
    <subcellularLocation>
        <location evidence="9">Cell membrane</location>
        <topology evidence="9">Multi-pass membrane protein</topology>
    </subcellularLocation>
    <subcellularLocation>
        <location evidence="1">Membrane</location>
        <topology evidence="1">Multi-pass membrane protein</topology>
    </subcellularLocation>
</comment>
<comment type="caution">
    <text evidence="11">The sequence shown here is derived from an EMBL/GenBank/DDBJ whole genome shotgun (WGS) entry which is preliminary data.</text>
</comment>
<dbReference type="Pfam" id="PF03448">
    <property type="entry name" value="MgtE_N"/>
    <property type="match status" value="1"/>
</dbReference>
<evidence type="ECO:0000256" key="2">
    <source>
        <dbReference type="ARBA" id="ARBA00009749"/>
    </source>
</evidence>
<evidence type="ECO:0000256" key="1">
    <source>
        <dbReference type="ARBA" id="ARBA00004141"/>
    </source>
</evidence>
<keyword evidence="8" id="KW-0129">CBS domain</keyword>
<dbReference type="GO" id="GO:0015095">
    <property type="term" value="F:magnesium ion transmembrane transporter activity"/>
    <property type="evidence" value="ECO:0007669"/>
    <property type="project" value="UniProtKB-UniRule"/>
</dbReference>
<dbReference type="SUPFAM" id="SSF54631">
    <property type="entry name" value="CBS-domain pair"/>
    <property type="match status" value="1"/>
</dbReference>
<evidence type="ECO:0000256" key="3">
    <source>
        <dbReference type="ARBA" id="ARBA00022448"/>
    </source>
</evidence>
<protein>
    <recommendedName>
        <fullName evidence="9">Magnesium transporter MgtE</fullName>
    </recommendedName>
</protein>